<name>B7KB01_GLOC7</name>
<protein>
    <submittedName>
        <fullName evidence="3">Esterase-like protein</fullName>
    </submittedName>
</protein>
<dbReference type="Gene3D" id="3.40.50.1820">
    <property type="entry name" value="alpha/beta hydrolase"/>
    <property type="match status" value="1"/>
</dbReference>
<keyword evidence="4" id="KW-1185">Reference proteome</keyword>
<proteinExistence type="predicted"/>
<dbReference type="SUPFAM" id="SSF53474">
    <property type="entry name" value="alpha/beta-Hydrolases"/>
    <property type="match status" value="1"/>
</dbReference>
<dbReference type="eggNOG" id="COG0627">
    <property type="taxonomic scope" value="Bacteria"/>
</dbReference>
<dbReference type="InterPro" id="IPR029058">
    <property type="entry name" value="AB_hydrolase_fold"/>
</dbReference>
<dbReference type="InterPro" id="IPR001375">
    <property type="entry name" value="Peptidase_S9_cat"/>
</dbReference>
<dbReference type="GO" id="GO:0008236">
    <property type="term" value="F:serine-type peptidase activity"/>
    <property type="evidence" value="ECO:0007669"/>
    <property type="project" value="InterPro"/>
</dbReference>
<dbReference type="InterPro" id="IPR050583">
    <property type="entry name" value="Mycobacterial_A85_antigen"/>
</dbReference>
<evidence type="ECO:0000313" key="3">
    <source>
        <dbReference type="EMBL" id="ACK70111.1"/>
    </source>
</evidence>
<evidence type="ECO:0000313" key="4">
    <source>
        <dbReference type="Proteomes" id="UP000002384"/>
    </source>
</evidence>
<accession>B7KB01</accession>
<dbReference type="Proteomes" id="UP000002384">
    <property type="component" value="Chromosome"/>
</dbReference>
<gene>
    <name evidence="3" type="ordered locus">PCC7424_1674</name>
</gene>
<dbReference type="OrthoDB" id="453720at2"/>
<feature type="region of interest" description="Disordered" evidence="1">
    <location>
        <begin position="42"/>
        <end position="69"/>
    </location>
</feature>
<dbReference type="GO" id="GO:0016747">
    <property type="term" value="F:acyltransferase activity, transferring groups other than amino-acyl groups"/>
    <property type="evidence" value="ECO:0007669"/>
    <property type="project" value="TreeGrafter"/>
</dbReference>
<dbReference type="HOGENOM" id="CLU_075507_0_0_3"/>
<dbReference type="PANTHER" id="PTHR48098">
    <property type="entry name" value="ENTEROCHELIN ESTERASE-RELATED"/>
    <property type="match status" value="1"/>
</dbReference>
<sequence>MKTTFGCRLIRLYLIIGVLVTVEGCSTHKLLPVITHSRVSNKLTQQPPQKSISLSEESSTPISESLQRQQNPLSEFKSMTVTNAVVGWNQNLSVDNVEYDLYIPPNYESKSNRILPCLLVLPGWNFKRTSWIENSRLVEYADQYGYGLILPEMGKTLYESRYYPQTTLKWHSLPGGQFMKVFIREIQQRHNLLKPGQHNTLLGLSTGGRGVALIALENPDLFVAGASLSGDFSQENMKNDRLMTAVYGAYKQFPERWKGQDNPQARIAEWKMPLYLAHGMRDNIVPESQSRLFYNALKQYHQDNLRIVYHPVAGAGHDYQFWGGELESVFQFFEEGN</sequence>
<organism evidence="3 4">
    <name type="scientific">Gloeothece citriformis (strain PCC 7424)</name>
    <name type="common">Cyanothece sp. (strain PCC 7424)</name>
    <dbReference type="NCBI Taxonomy" id="65393"/>
    <lineage>
        <taxon>Bacteria</taxon>
        <taxon>Bacillati</taxon>
        <taxon>Cyanobacteriota</taxon>
        <taxon>Cyanophyceae</taxon>
        <taxon>Oscillatoriophycideae</taxon>
        <taxon>Chroococcales</taxon>
        <taxon>Aphanothecaceae</taxon>
        <taxon>Gloeothece</taxon>
        <taxon>Gloeothece citriformis</taxon>
    </lineage>
</organism>
<dbReference type="Pfam" id="PF00326">
    <property type="entry name" value="Peptidase_S9"/>
    <property type="match status" value="1"/>
</dbReference>
<evidence type="ECO:0000259" key="2">
    <source>
        <dbReference type="Pfam" id="PF00326"/>
    </source>
</evidence>
<feature type="domain" description="Peptidase S9 prolyl oligopeptidase catalytic" evidence="2">
    <location>
        <begin position="197"/>
        <end position="319"/>
    </location>
</feature>
<dbReference type="KEGG" id="cyc:PCC7424_1674"/>
<evidence type="ECO:0000256" key="1">
    <source>
        <dbReference type="SAM" id="MobiDB-lite"/>
    </source>
</evidence>
<dbReference type="STRING" id="65393.PCC7424_1674"/>
<dbReference type="AlphaFoldDB" id="B7KB01"/>
<dbReference type="RefSeq" id="WP_012599055.1">
    <property type="nucleotide sequence ID" value="NC_011729.1"/>
</dbReference>
<dbReference type="EMBL" id="CP001291">
    <property type="protein sequence ID" value="ACK70111.1"/>
    <property type="molecule type" value="Genomic_DNA"/>
</dbReference>
<dbReference type="PANTHER" id="PTHR48098:SF1">
    <property type="entry name" value="DIACYLGLYCEROL ACYLTRANSFERASE_MYCOLYLTRANSFERASE AG85A"/>
    <property type="match status" value="1"/>
</dbReference>
<reference evidence="4" key="1">
    <citation type="journal article" date="2011" name="MBio">
        <title>Novel metabolic attributes of the genus Cyanothece, comprising a group of unicellular nitrogen-fixing Cyanobacteria.</title>
        <authorList>
            <person name="Bandyopadhyay A."/>
            <person name="Elvitigala T."/>
            <person name="Welsh E."/>
            <person name="Stockel J."/>
            <person name="Liberton M."/>
            <person name="Min H."/>
            <person name="Sherman L.A."/>
            <person name="Pakrasi H.B."/>
        </authorList>
    </citation>
    <scope>NUCLEOTIDE SEQUENCE [LARGE SCALE GENOMIC DNA]</scope>
    <source>
        <strain evidence="4">PCC 7424</strain>
    </source>
</reference>
<dbReference type="GO" id="GO:0006508">
    <property type="term" value="P:proteolysis"/>
    <property type="evidence" value="ECO:0007669"/>
    <property type="project" value="InterPro"/>
</dbReference>